<proteinExistence type="predicted"/>
<feature type="domain" description="Phosphoribulokinase/uridine kinase" evidence="6">
    <location>
        <begin position="9"/>
        <end position="181"/>
    </location>
</feature>
<evidence type="ECO:0000259" key="6">
    <source>
        <dbReference type="Pfam" id="PF00485"/>
    </source>
</evidence>
<keyword evidence="5 7" id="KW-0418">Kinase</keyword>
<evidence type="ECO:0000256" key="5">
    <source>
        <dbReference type="ARBA" id="ARBA00022777"/>
    </source>
</evidence>
<reference evidence="7 8" key="1">
    <citation type="submission" date="2019-10" db="EMBL/GenBank/DDBJ databases">
        <title>New species of Slilvanegrellaceae.</title>
        <authorList>
            <person name="Pitt A."/>
            <person name="Hahn M.W."/>
        </authorList>
    </citation>
    <scope>NUCLEOTIDE SEQUENCE [LARGE SCALE GENOMIC DNA]</scope>
    <source>
        <strain evidence="7 8">SP-Ram-0.45-NSY-1</strain>
    </source>
</reference>
<gene>
    <name evidence="7" type="ORF">GCL60_12560</name>
</gene>
<dbReference type="SUPFAM" id="SSF52540">
    <property type="entry name" value="P-loop containing nucleoside triphosphate hydrolases"/>
    <property type="match status" value="1"/>
</dbReference>
<dbReference type="UniPathway" id="UPA00574">
    <property type="reaction ID" value="UER00637"/>
</dbReference>
<dbReference type="Gene3D" id="3.40.50.300">
    <property type="entry name" value="P-loop containing nucleotide triphosphate hydrolases"/>
    <property type="match status" value="1"/>
</dbReference>
<comment type="caution">
    <text evidence="7">The sequence shown here is derived from an EMBL/GenBank/DDBJ whole genome shotgun (WGS) entry which is preliminary data.</text>
</comment>
<dbReference type="InterPro" id="IPR006083">
    <property type="entry name" value="PRK/URK"/>
</dbReference>
<dbReference type="InterPro" id="IPR000764">
    <property type="entry name" value="Uridine_kinase-like"/>
</dbReference>
<dbReference type="CDD" id="cd02023">
    <property type="entry name" value="UMPK"/>
    <property type="match status" value="1"/>
</dbReference>
<organism evidence="7 8">
    <name type="scientific">Silvanigrella paludirubra</name>
    <dbReference type="NCBI Taxonomy" id="2499159"/>
    <lineage>
        <taxon>Bacteria</taxon>
        <taxon>Pseudomonadati</taxon>
        <taxon>Bdellovibrionota</taxon>
        <taxon>Oligoflexia</taxon>
        <taxon>Silvanigrellales</taxon>
        <taxon>Silvanigrellaceae</taxon>
        <taxon>Silvanigrella</taxon>
    </lineage>
</organism>
<accession>A0A6N6VX20</accession>
<dbReference type="PRINTS" id="PR00988">
    <property type="entry name" value="URIDINKINASE"/>
</dbReference>
<dbReference type="RefSeq" id="WP_153421075.1">
    <property type="nucleotide sequence ID" value="NZ_WFLM01000004.1"/>
</dbReference>
<sequence>MKKSAGTTIIAITGGSGSGKTTAARRLWELIGKENCQIISQDSYYHDHSAQFKGDGTVNFDHPNAIDFKLMADHLKKLSQNQPIEIPIYDFVTHTRKEKTIRVEPFPYIIVDGILILSQEILRPFFDFSIFIDISEETRYARRLKRDVEERGRHPDGVKIQFDSFVKPMHETFVQPSKHFATHVSYDNQSLNEMLADLTKNLLSK</sequence>
<dbReference type="PANTHER" id="PTHR10285">
    <property type="entry name" value="URIDINE KINASE"/>
    <property type="match status" value="1"/>
</dbReference>
<evidence type="ECO:0000256" key="2">
    <source>
        <dbReference type="ARBA" id="ARBA00012137"/>
    </source>
</evidence>
<dbReference type="OrthoDB" id="5291535at2"/>
<dbReference type="InterPro" id="IPR027417">
    <property type="entry name" value="P-loop_NTPase"/>
</dbReference>
<evidence type="ECO:0000313" key="7">
    <source>
        <dbReference type="EMBL" id="KAB8037997.1"/>
    </source>
</evidence>
<dbReference type="NCBIfam" id="NF004018">
    <property type="entry name" value="PRK05480.1"/>
    <property type="match status" value="1"/>
</dbReference>
<comment type="pathway">
    <text evidence="1">Pyrimidine metabolism; UMP biosynthesis via salvage pathway; UMP from uridine: step 1/1.</text>
</comment>
<evidence type="ECO:0000313" key="8">
    <source>
        <dbReference type="Proteomes" id="UP000437748"/>
    </source>
</evidence>
<evidence type="ECO:0000256" key="4">
    <source>
        <dbReference type="ARBA" id="ARBA00022741"/>
    </source>
</evidence>
<dbReference type="EMBL" id="WFLM01000004">
    <property type="protein sequence ID" value="KAB8037997.1"/>
    <property type="molecule type" value="Genomic_DNA"/>
</dbReference>
<evidence type="ECO:0000256" key="1">
    <source>
        <dbReference type="ARBA" id="ARBA00004690"/>
    </source>
</evidence>
<protein>
    <recommendedName>
        <fullName evidence="2">uridine/cytidine kinase</fullName>
        <ecNumber evidence="2">2.7.1.48</ecNumber>
    </recommendedName>
</protein>
<dbReference type="GO" id="GO:0005524">
    <property type="term" value="F:ATP binding"/>
    <property type="evidence" value="ECO:0007669"/>
    <property type="project" value="InterPro"/>
</dbReference>
<dbReference type="Proteomes" id="UP000437748">
    <property type="component" value="Unassembled WGS sequence"/>
</dbReference>
<keyword evidence="8" id="KW-1185">Reference proteome</keyword>
<dbReference type="Pfam" id="PF00485">
    <property type="entry name" value="PRK"/>
    <property type="match status" value="1"/>
</dbReference>
<name>A0A6N6VX20_9BACT</name>
<evidence type="ECO:0000256" key="3">
    <source>
        <dbReference type="ARBA" id="ARBA00022679"/>
    </source>
</evidence>
<dbReference type="AlphaFoldDB" id="A0A6N6VX20"/>
<dbReference type="EC" id="2.7.1.48" evidence="2"/>
<dbReference type="GO" id="GO:0044206">
    <property type="term" value="P:UMP salvage"/>
    <property type="evidence" value="ECO:0007669"/>
    <property type="project" value="UniProtKB-UniPathway"/>
</dbReference>
<keyword evidence="4" id="KW-0547">Nucleotide-binding</keyword>
<keyword evidence="3 7" id="KW-0808">Transferase</keyword>
<dbReference type="GO" id="GO:0004849">
    <property type="term" value="F:uridine kinase activity"/>
    <property type="evidence" value="ECO:0007669"/>
    <property type="project" value="UniProtKB-EC"/>
</dbReference>